<dbReference type="Proteomes" id="UP000001312">
    <property type="component" value="Unassembled WGS sequence"/>
</dbReference>
<dbReference type="RefSeq" id="XP_001590459.1">
    <property type="nucleotide sequence ID" value="XM_001590409.1"/>
</dbReference>
<dbReference type="GeneID" id="5487023"/>
<protein>
    <submittedName>
        <fullName evidence="1">Uncharacterized protein</fullName>
    </submittedName>
</protein>
<keyword evidence="2" id="KW-1185">Reference proteome</keyword>
<dbReference type="KEGG" id="ssl:SS1G_08199"/>
<proteinExistence type="predicted"/>
<sequence>MVWWLWRVVAEERAVDFVEGKGKGNNILLHGKKSGF</sequence>
<accession>A7ES94</accession>
<evidence type="ECO:0000313" key="2">
    <source>
        <dbReference type="Proteomes" id="UP000001312"/>
    </source>
</evidence>
<dbReference type="HOGENOM" id="CLU_3359987_0_0_1"/>
<dbReference type="InParanoid" id="A7ES94"/>
<gene>
    <name evidence="1" type="ORF">SS1G_08199</name>
</gene>
<reference evidence="2" key="1">
    <citation type="journal article" date="2011" name="PLoS Genet.">
        <title>Genomic analysis of the necrotrophic fungal pathogens Sclerotinia sclerotiorum and Botrytis cinerea.</title>
        <authorList>
            <person name="Amselem J."/>
            <person name="Cuomo C.A."/>
            <person name="van Kan J.A."/>
            <person name="Viaud M."/>
            <person name="Benito E.P."/>
            <person name="Couloux A."/>
            <person name="Coutinho P.M."/>
            <person name="de Vries R.P."/>
            <person name="Dyer P.S."/>
            <person name="Fillinger S."/>
            <person name="Fournier E."/>
            <person name="Gout L."/>
            <person name="Hahn M."/>
            <person name="Kohn L."/>
            <person name="Lapalu N."/>
            <person name="Plummer K.M."/>
            <person name="Pradier J.M."/>
            <person name="Quevillon E."/>
            <person name="Sharon A."/>
            <person name="Simon A."/>
            <person name="ten Have A."/>
            <person name="Tudzynski B."/>
            <person name="Tudzynski P."/>
            <person name="Wincker P."/>
            <person name="Andrew M."/>
            <person name="Anthouard V."/>
            <person name="Beever R.E."/>
            <person name="Beffa R."/>
            <person name="Benoit I."/>
            <person name="Bouzid O."/>
            <person name="Brault B."/>
            <person name="Chen Z."/>
            <person name="Choquer M."/>
            <person name="Collemare J."/>
            <person name="Cotton P."/>
            <person name="Danchin E.G."/>
            <person name="Da Silva C."/>
            <person name="Gautier A."/>
            <person name="Giraud C."/>
            <person name="Giraud T."/>
            <person name="Gonzalez C."/>
            <person name="Grossetete S."/>
            <person name="Guldener U."/>
            <person name="Henrissat B."/>
            <person name="Howlett B.J."/>
            <person name="Kodira C."/>
            <person name="Kretschmer M."/>
            <person name="Lappartient A."/>
            <person name="Leroch M."/>
            <person name="Levis C."/>
            <person name="Mauceli E."/>
            <person name="Neuveglise C."/>
            <person name="Oeser B."/>
            <person name="Pearson M."/>
            <person name="Poulain J."/>
            <person name="Poussereau N."/>
            <person name="Quesneville H."/>
            <person name="Rascle C."/>
            <person name="Schumacher J."/>
            <person name="Segurens B."/>
            <person name="Sexton A."/>
            <person name="Silva E."/>
            <person name="Sirven C."/>
            <person name="Soanes D.M."/>
            <person name="Talbot N.J."/>
            <person name="Templeton M."/>
            <person name="Yandava C."/>
            <person name="Yarden O."/>
            <person name="Zeng Q."/>
            <person name="Rollins J.A."/>
            <person name="Lebrun M.H."/>
            <person name="Dickman M."/>
        </authorList>
    </citation>
    <scope>NUCLEOTIDE SEQUENCE [LARGE SCALE GENOMIC DNA]</scope>
    <source>
        <strain evidence="2">ATCC 18683 / 1980 / Ss-1</strain>
    </source>
</reference>
<organism evidence="1 2">
    <name type="scientific">Sclerotinia sclerotiorum (strain ATCC 18683 / 1980 / Ss-1)</name>
    <name type="common">White mold</name>
    <name type="synonym">Whetzelinia sclerotiorum</name>
    <dbReference type="NCBI Taxonomy" id="665079"/>
    <lineage>
        <taxon>Eukaryota</taxon>
        <taxon>Fungi</taxon>
        <taxon>Dikarya</taxon>
        <taxon>Ascomycota</taxon>
        <taxon>Pezizomycotina</taxon>
        <taxon>Leotiomycetes</taxon>
        <taxon>Helotiales</taxon>
        <taxon>Sclerotiniaceae</taxon>
        <taxon>Sclerotinia</taxon>
    </lineage>
</organism>
<dbReference type="EMBL" id="CH476631">
    <property type="protein sequence ID" value="EDN92336.1"/>
    <property type="molecule type" value="Genomic_DNA"/>
</dbReference>
<evidence type="ECO:0000313" key="1">
    <source>
        <dbReference type="EMBL" id="EDN92336.1"/>
    </source>
</evidence>
<dbReference type="AlphaFoldDB" id="A7ES94"/>
<name>A7ES94_SCLS1</name>